<dbReference type="RefSeq" id="XP_040685951.1">
    <property type="nucleotide sequence ID" value="XM_040836248.1"/>
</dbReference>
<evidence type="ECO:0000313" key="1">
    <source>
        <dbReference type="EMBL" id="OJJ32274.1"/>
    </source>
</evidence>
<organism evidence="1 2">
    <name type="scientific">Aspergillus wentii DTO 134E9</name>
    <dbReference type="NCBI Taxonomy" id="1073089"/>
    <lineage>
        <taxon>Eukaryota</taxon>
        <taxon>Fungi</taxon>
        <taxon>Dikarya</taxon>
        <taxon>Ascomycota</taxon>
        <taxon>Pezizomycotina</taxon>
        <taxon>Eurotiomycetes</taxon>
        <taxon>Eurotiomycetidae</taxon>
        <taxon>Eurotiales</taxon>
        <taxon>Aspergillaceae</taxon>
        <taxon>Aspergillus</taxon>
        <taxon>Aspergillus subgen. Cremei</taxon>
    </lineage>
</organism>
<dbReference type="GeneID" id="63752096"/>
<keyword evidence="2" id="KW-1185">Reference proteome</keyword>
<protein>
    <submittedName>
        <fullName evidence="1">Uncharacterized protein</fullName>
    </submittedName>
</protein>
<sequence>MENNLTASETTDQATPMTMPAAIPCMVICSILPYGITQCPWVLAYQCLTIIRRSSPLCPLGLEGSGGQQII</sequence>
<name>A0A1L9RBH6_ASPWE</name>
<evidence type="ECO:0000313" key="2">
    <source>
        <dbReference type="Proteomes" id="UP000184383"/>
    </source>
</evidence>
<dbReference type="EMBL" id="KV878215">
    <property type="protein sequence ID" value="OJJ32274.1"/>
    <property type="molecule type" value="Genomic_DNA"/>
</dbReference>
<reference evidence="2" key="1">
    <citation type="journal article" date="2017" name="Genome Biol.">
        <title>Comparative genomics reveals high biological diversity and specific adaptations in the industrially and medically important fungal genus Aspergillus.</title>
        <authorList>
            <person name="de Vries R.P."/>
            <person name="Riley R."/>
            <person name="Wiebenga A."/>
            <person name="Aguilar-Osorio G."/>
            <person name="Amillis S."/>
            <person name="Uchima C.A."/>
            <person name="Anderluh G."/>
            <person name="Asadollahi M."/>
            <person name="Askin M."/>
            <person name="Barry K."/>
            <person name="Battaglia E."/>
            <person name="Bayram O."/>
            <person name="Benocci T."/>
            <person name="Braus-Stromeyer S.A."/>
            <person name="Caldana C."/>
            <person name="Canovas D."/>
            <person name="Cerqueira G.C."/>
            <person name="Chen F."/>
            <person name="Chen W."/>
            <person name="Choi C."/>
            <person name="Clum A."/>
            <person name="Dos Santos R.A."/>
            <person name="Damasio A.R."/>
            <person name="Diallinas G."/>
            <person name="Emri T."/>
            <person name="Fekete E."/>
            <person name="Flipphi M."/>
            <person name="Freyberg S."/>
            <person name="Gallo A."/>
            <person name="Gournas C."/>
            <person name="Habgood R."/>
            <person name="Hainaut M."/>
            <person name="Harispe M.L."/>
            <person name="Henrissat B."/>
            <person name="Hilden K.S."/>
            <person name="Hope R."/>
            <person name="Hossain A."/>
            <person name="Karabika E."/>
            <person name="Karaffa L."/>
            <person name="Karanyi Z."/>
            <person name="Krasevec N."/>
            <person name="Kuo A."/>
            <person name="Kusch H."/>
            <person name="LaButti K."/>
            <person name="Lagendijk E.L."/>
            <person name="Lapidus A."/>
            <person name="Levasseur A."/>
            <person name="Lindquist E."/>
            <person name="Lipzen A."/>
            <person name="Logrieco A.F."/>
            <person name="MacCabe A."/>
            <person name="Maekelae M.R."/>
            <person name="Malavazi I."/>
            <person name="Melin P."/>
            <person name="Meyer V."/>
            <person name="Mielnichuk N."/>
            <person name="Miskei M."/>
            <person name="Molnar A.P."/>
            <person name="Mule G."/>
            <person name="Ngan C.Y."/>
            <person name="Orejas M."/>
            <person name="Orosz E."/>
            <person name="Ouedraogo J.P."/>
            <person name="Overkamp K.M."/>
            <person name="Park H.-S."/>
            <person name="Perrone G."/>
            <person name="Piumi F."/>
            <person name="Punt P.J."/>
            <person name="Ram A.F."/>
            <person name="Ramon A."/>
            <person name="Rauscher S."/>
            <person name="Record E."/>
            <person name="Riano-Pachon D.M."/>
            <person name="Robert V."/>
            <person name="Roehrig J."/>
            <person name="Ruller R."/>
            <person name="Salamov A."/>
            <person name="Salih N.S."/>
            <person name="Samson R.A."/>
            <person name="Sandor E."/>
            <person name="Sanguinetti M."/>
            <person name="Schuetze T."/>
            <person name="Sepcic K."/>
            <person name="Shelest E."/>
            <person name="Sherlock G."/>
            <person name="Sophianopoulou V."/>
            <person name="Squina F.M."/>
            <person name="Sun H."/>
            <person name="Susca A."/>
            <person name="Todd R.B."/>
            <person name="Tsang A."/>
            <person name="Unkles S.E."/>
            <person name="van de Wiele N."/>
            <person name="van Rossen-Uffink D."/>
            <person name="Oliveira J.V."/>
            <person name="Vesth T.C."/>
            <person name="Visser J."/>
            <person name="Yu J.-H."/>
            <person name="Zhou M."/>
            <person name="Andersen M.R."/>
            <person name="Archer D.B."/>
            <person name="Baker S.E."/>
            <person name="Benoit I."/>
            <person name="Brakhage A.A."/>
            <person name="Braus G.H."/>
            <person name="Fischer R."/>
            <person name="Frisvad J.C."/>
            <person name="Goldman G.H."/>
            <person name="Houbraken J."/>
            <person name="Oakley B."/>
            <person name="Pocsi I."/>
            <person name="Scazzocchio C."/>
            <person name="Seiboth B."/>
            <person name="vanKuyk P.A."/>
            <person name="Wortman J."/>
            <person name="Dyer P.S."/>
            <person name="Grigoriev I.V."/>
        </authorList>
    </citation>
    <scope>NUCLEOTIDE SEQUENCE [LARGE SCALE GENOMIC DNA]</scope>
    <source>
        <strain evidence="2">DTO 134E9</strain>
    </source>
</reference>
<dbReference type="Proteomes" id="UP000184383">
    <property type="component" value="Unassembled WGS sequence"/>
</dbReference>
<dbReference type="VEuPathDB" id="FungiDB:ASPWEDRAFT_44368"/>
<dbReference type="AlphaFoldDB" id="A0A1L9RBH6"/>
<gene>
    <name evidence="1" type="ORF">ASPWEDRAFT_44368</name>
</gene>
<accession>A0A1L9RBH6</accession>
<proteinExistence type="predicted"/>